<feature type="region of interest" description="Disordered" evidence="11">
    <location>
        <begin position="72"/>
        <end position="91"/>
    </location>
</feature>
<proteinExistence type="inferred from homology"/>
<keyword evidence="13" id="KW-1185">Reference proteome</keyword>
<comment type="subcellular location">
    <subcellularLocation>
        <location evidence="1 10">Nucleus</location>
    </subcellularLocation>
</comment>
<evidence type="ECO:0000256" key="8">
    <source>
        <dbReference type="ARBA" id="ARBA00023242"/>
    </source>
</evidence>
<feature type="region of interest" description="Disordered" evidence="11">
    <location>
        <begin position="230"/>
        <end position="272"/>
    </location>
</feature>
<dbReference type="PANTHER" id="PTHR21428:SF11">
    <property type="entry name" value="MEDIATOR OF RNA POLYMERASE II TRANSCRIPTION SUBUNIT 7"/>
    <property type="match status" value="1"/>
</dbReference>
<dbReference type="InterPro" id="IPR044888">
    <property type="entry name" value="Mediatior_Med7_sf"/>
</dbReference>
<dbReference type="GO" id="GO:0016592">
    <property type="term" value="C:mediator complex"/>
    <property type="evidence" value="ECO:0007669"/>
    <property type="project" value="InterPro"/>
</dbReference>
<keyword evidence="6 10" id="KW-0010">Activator</keyword>
<dbReference type="InterPro" id="IPR009244">
    <property type="entry name" value="Mediatior_Med7"/>
</dbReference>
<dbReference type="Gene3D" id="6.10.140.1520">
    <property type="match status" value="1"/>
</dbReference>
<evidence type="ECO:0000313" key="12">
    <source>
        <dbReference type="EMBL" id="KAK3047281.1"/>
    </source>
</evidence>
<evidence type="ECO:0000313" key="13">
    <source>
        <dbReference type="Proteomes" id="UP001271007"/>
    </source>
</evidence>
<evidence type="ECO:0000256" key="3">
    <source>
        <dbReference type="ARBA" id="ARBA00011837"/>
    </source>
</evidence>
<protein>
    <recommendedName>
        <fullName evidence="4 10">Mediator of RNA polymerase II transcription subunit 7</fullName>
    </recommendedName>
</protein>
<comment type="similarity">
    <text evidence="2 10">Belongs to the Mediator complex subunit 7 family.</text>
</comment>
<feature type="compositionally biased region" description="Polar residues" evidence="11">
    <location>
        <begin position="37"/>
        <end position="60"/>
    </location>
</feature>
<evidence type="ECO:0000256" key="5">
    <source>
        <dbReference type="ARBA" id="ARBA00023015"/>
    </source>
</evidence>
<evidence type="ECO:0000256" key="7">
    <source>
        <dbReference type="ARBA" id="ARBA00023163"/>
    </source>
</evidence>
<evidence type="ECO:0000256" key="11">
    <source>
        <dbReference type="SAM" id="MobiDB-lite"/>
    </source>
</evidence>
<evidence type="ECO:0000256" key="10">
    <source>
        <dbReference type="RuleBase" id="RU364060"/>
    </source>
</evidence>
<evidence type="ECO:0000256" key="9">
    <source>
        <dbReference type="ARBA" id="ARBA00025687"/>
    </source>
</evidence>
<dbReference type="Proteomes" id="UP001271007">
    <property type="component" value="Unassembled WGS sequence"/>
</dbReference>
<feature type="region of interest" description="Disordered" evidence="11">
    <location>
        <begin position="1"/>
        <end position="64"/>
    </location>
</feature>
<comment type="subunit">
    <text evidence="3 10">Component of the Mediator complex.</text>
</comment>
<gene>
    <name evidence="12" type="primary">MED7</name>
    <name evidence="12" type="ORF">LTR09_011270</name>
</gene>
<evidence type="ECO:0000256" key="6">
    <source>
        <dbReference type="ARBA" id="ARBA00023159"/>
    </source>
</evidence>
<dbReference type="EMBL" id="JAWDJX010000064">
    <property type="protein sequence ID" value="KAK3047281.1"/>
    <property type="molecule type" value="Genomic_DNA"/>
</dbReference>
<evidence type="ECO:0000256" key="4">
    <source>
        <dbReference type="ARBA" id="ARBA00020631"/>
    </source>
</evidence>
<dbReference type="GO" id="GO:0003712">
    <property type="term" value="F:transcription coregulator activity"/>
    <property type="evidence" value="ECO:0007669"/>
    <property type="project" value="InterPro"/>
</dbReference>
<dbReference type="Pfam" id="PF05983">
    <property type="entry name" value="Med7"/>
    <property type="match status" value="1"/>
</dbReference>
<dbReference type="PANTHER" id="PTHR21428">
    <property type="entry name" value="MEDIATOR OF RNA POLYMERASE II TRANSCRIPTION SUBUNIT 7"/>
    <property type="match status" value="1"/>
</dbReference>
<keyword evidence="7 10" id="KW-0804">Transcription</keyword>
<accession>A0AAJ0G7Y3</accession>
<keyword evidence="8 10" id="KW-0539">Nucleus</keyword>
<name>A0AAJ0G7Y3_9PEZI</name>
<organism evidence="12 13">
    <name type="scientific">Extremus antarcticus</name>
    <dbReference type="NCBI Taxonomy" id="702011"/>
    <lineage>
        <taxon>Eukaryota</taxon>
        <taxon>Fungi</taxon>
        <taxon>Dikarya</taxon>
        <taxon>Ascomycota</taxon>
        <taxon>Pezizomycotina</taxon>
        <taxon>Dothideomycetes</taxon>
        <taxon>Dothideomycetidae</taxon>
        <taxon>Mycosphaerellales</taxon>
        <taxon>Extremaceae</taxon>
        <taxon>Extremus</taxon>
    </lineage>
</organism>
<keyword evidence="5 10" id="KW-0805">Transcription regulation</keyword>
<feature type="compositionally biased region" description="Basic and acidic residues" evidence="11">
    <location>
        <begin position="239"/>
        <end position="272"/>
    </location>
</feature>
<dbReference type="AlphaFoldDB" id="A0AAJ0G7Y3"/>
<dbReference type="GO" id="GO:0070847">
    <property type="term" value="C:core mediator complex"/>
    <property type="evidence" value="ECO:0007669"/>
    <property type="project" value="TreeGrafter"/>
</dbReference>
<dbReference type="InterPro" id="IPR037212">
    <property type="entry name" value="Med7/Med21-like"/>
</dbReference>
<evidence type="ECO:0000256" key="1">
    <source>
        <dbReference type="ARBA" id="ARBA00004123"/>
    </source>
</evidence>
<dbReference type="Gene3D" id="6.10.140.200">
    <property type="match status" value="1"/>
</dbReference>
<sequence>MPDQPSQSIAAPFPAPPPFYHHFTKPNLAQLRRIQKDTPSQPQPNGNGNDHTDSSTSESKPSIDVLSLPPELRYLLPPRPPTPSSTYRSFGSHISLSAPELTLADAGIEQLYPTSPPPQTSSRVEGEAPLPTANPQPHLIALARSMLTTYLSLIGTLSLNPELFGDRVDDLQTICYNMHDLINQYRPHQARETLVLLMEERVEGMREEVRRVREGRERVESVMRELGVKNEEEVGGGLVKEEGKAEDGGDQSEKQRQRSKWRAMEREMEGVS</sequence>
<dbReference type="SUPFAM" id="SSF140718">
    <property type="entry name" value="Mediator hinge subcomplex-like"/>
    <property type="match status" value="1"/>
</dbReference>
<reference evidence="12" key="1">
    <citation type="submission" date="2023-04" db="EMBL/GenBank/DDBJ databases">
        <title>Black Yeasts Isolated from many extreme environments.</title>
        <authorList>
            <person name="Coleine C."/>
            <person name="Stajich J.E."/>
            <person name="Selbmann L."/>
        </authorList>
    </citation>
    <scope>NUCLEOTIDE SEQUENCE</scope>
    <source>
        <strain evidence="12">CCFEE 5312</strain>
    </source>
</reference>
<dbReference type="GO" id="GO:0006357">
    <property type="term" value="P:regulation of transcription by RNA polymerase II"/>
    <property type="evidence" value="ECO:0007669"/>
    <property type="project" value="InterPro"/>
</dbReference>
<evidence type="ECO:0000256" key="2">
    <source>
        <dbReference type="ARBA" id="ARBA00009994"/>
    </source>
</evidence>
<comment type="function">
    <text evidence="9">Component of the Mediator complex, a coactivator involved in the regulated transcription of nearly all RNA polymerase II-dependent genes. Mediator functions as a bridge to convey information from gene-specific regulatory proteins to the basal RNA polymerase II transcription machinery. Mediator is recruited to promoters by direct interactions with regulatory proteins and serves as a scaffold for the assembly of a functional preinitiation complex with RNA polymerase II and the general transcription factors.</text>
</comment>
<feature type="region of interest" description="Disordered" evidence="11">
    <location>
        <begin position="110"/>
        <end position="131"/>
    </location>
</feature>
<comment type="caution">
    <text evidence="12">The sequence shown here is derived from an EMBL/GenBank/DDBJ whole genome shotgun (WGS) entry which is preliminary data.</text>
</comment>